<dbReference type="AlphaFoldDB" id="A0A432WMW2"/>
<comment type="caution">
    <text evidence="2">The sequence shown here is derived from an EMBL/GenBank/DDBJ whole genome shotgun (WGS) entry which is preliminary data.</text>
</comment>
<feature type="chain" id="PRO_5019134712" description="DUF3080 domain-containing protein" evidence="1">
    <location>
        <begin position="33"/>
        <end position="368"/>
    </location>
</feature>
<reference evidence="2 3" key="1">
    <citation type="journal article" date="2011" name="Front. Microbiol.">
        <title>Genomic signatures of strain selection and enhancement in Bacillus atrophaeus var. globigii, a historical biowarfare simulant.</title>
        <authorList>
            <person name="Gibbons H.S."/>
            <person name="Broomall S.M."/>
            <person name="McNew L.A."/>
            <person name="Daligault H."/>
            <person name="Chapman C."/>
            <person name="Bruce D."/>
            <person name="Karavis M."/>
            <person name="Krepps M."/>
            <person name="McGregor P.A."/>
            <person name="Hong C."/>
            <person name="Park K.H."/>
            <person name="Akmal A."/>
            <person name="Feldman A."/>
            <person name="Lin J.S."/>
            <person name="Chang W.E."/>
            <person name="Higgs B.W."/>
            <person name="Demirev P."/>
            <person name="Lindquist J."/>
            <person name="Liem A."/>
            <person name="Fochler E."/>
            <person name="Read T.D."/>
            <person name="Tapia R."/>
            <person name="Johnson S."/>
            <person name="Bishop-Lilly K.A."/>
            <person name="Detter C."/>
            <person name="Han C."/>
            <person name="Sozhamannan S."/>
            <person name="Rosenzweig C.N."/>
            <person name="Skowronski E.W."/>
        </authorList>
    </citation>
    <scope>NUCLEOTIDE SEQUENCE [LARGE SCALE GENOMIC DNA]</scope>
    <source>
        <strain evidence="2 3">Y4G10-17</strain>
    </source>
</reference>
<evidence type="ECO:0008006" key="4">
    <source>
        <dbReference type="Google" id="ProtNLM"/>
    </source>
</evidence>
<keyword evidence="1" id="KW-0732">Signal</keyword>
<evidence type="ECO:0000313" key="3">
    <source>
        <dbReference type="Proteomes" id="UP000287823"/>
    </source>
</evidence>
<keyword evidence="3" id="KW-1185">Reference proteome</keyword>
<dbReference type="Proteomes" id="UP000287823">
    <property type="component" value="Unassembled WGS sequence"/>
</dbReference>
<feature type="signal peptide" evidence="1">
    <location>
        <begin position="1"/>
        <end position="32"/>
    </location>
</feature>
<organism evidence="2 3">
    <name type="scientific">Aliidiomarina soli</name>
    <dbReference type="NCBI Taxonomy" id="1928574"/>
    <lineage>
        <taxon>Bacteria</taxon>
        <taxon>Pseudomonadati</taxon>
        <taxon>Pseudomonadota</taxon>
        <taxon>Gammaproteobacteria</taxon>
        <taxon>Alteromonadales</taxon>
        <taxon>Idiomarinaceae</taxon>
        <taxon>Aliidiomarina</taxon>
    </lineage>
</organism>
<evidence type="ECO:0000313" key="2">
    <source>
        <dbReference type="EMBL" id="RUO35071.1"/>
    </source>
</evidence>
<accession>A0A432WMW2</accession>
<evidence type="ECO:0000256" key="1">
    <source>
        <dbReference type="SAM" id="SignalP"/>
    </source>
</evidence>
<protein>
    <recommendedName>
        <fullName evidence="4">DUF3080 domain-containing protein</fullName>
    </recommendedName>
</protein>
<proteinExistence type="predicted"/>
<dbReference type="Pfam" id="PF11279">
    <property type="entry name" value="DUF3080"/>
    <property type="match status" value="1"/>
</dbReference>
<dbReference type="EMBL" id="PIPO01000001">
    <property type="protein sequence ID" value="RUO35071.1"/>
    <property type="molecule type" value="Genomic_DNA"/>
</dbReference>
<gene>
    <name evidence="2" type="ORF">CWE14_03485</name>
</gene>
<name>A0A432WMW2_9GAMM</name>
<dbReference type="InterPro" id="IPR021431">
    <property type="entry name" value="DUF3080"/>
</dbReference>
<sequence>MQQPQSVKLTTSVLSLARLGKSIVIASLLALAACSGGSDSERLWQNYHQALSDSLGEQPVRIQPTPLPVMPRADALRLEIERFSVGLLDTLRLDHCRLSQLIAQRNSALGIAQSPQARLRYELDSLKAIDECLQNAQSAADNDPRIHSMLTEARAHKVENLPLYIDQLLTRGDSFRQALRAHSAGHASDDSSDLKTTLAALEYLQQLFTQAMAGDFGLLDLEPYNQHLRTLAQSDALPRQWRTMQQTEAWLRSINQQLAGAADQLECISASASGFPAQAQRLQTLMQTVYLGQVEPQLTRWNADQQLIATQLKKLSAFSVQAEWQQYINQLIGSDSHGEQVRVLTVEHNRLWQHLRAQCQLTTDPPDN</sequence>
<dbReference type="RefSeq" id="WP_126798082.1">
    <property type="nucleotide sequence ID" value="NZ_PIPO01000001.1"/>
</dbReference>